<keyword evidence="5" id="KW-0175">Coiled coil</keyword>
<feature type="compositionally biased region" description="Acidic residues" evidence="6">
    <location>
        <begin position="927"/>
        <end position="941"/>
    </location>
</feature>
<feature type="compositionally biased region" description="Acidic residues" evidence="6">
    <location>
        <begin position="315"/>
        <end position="335"/>
    </location>
</feature>
<feature type="region of interest" description="Disordered" evidence="6">
    <location>
        <begin position="741"/>
        <end position="778"/>
    </location>
</feature>
<feature type="compositionally biased region" description="Polar residues" evidence="6">
    <location>
        <begin position="220"/>
        <end position="234"/>
    </location>
</feature>
<dbReference type="SMART" id="SM00297">
    <property type="entry name" value="BROMO"/>
    <property type="match status" value="1"/>
</dbReference>
<dbReference type="CDD" id="cd05506">
    <property type="entry name" value="Bromo_plant1"/>
    <property type="match status" value="1"/>
</dbReference>
<name>A0AAW1HDN8_SAPOF</name>
<evidence type="ECO:0000259" key="8">
    <source>
        <dbReference type="PROSITE" id="PS51525"/>
    </source>
</evidence>
<feature type="region of interest" description="Disordered" evidence="6">
    <location>
        <begin position="172"/>
        <end position="389"/>
    </location>
</feature>
<feature type="compositionally biased region" description="Basic and acidic residues" evidence="6">
    <location>
        <begin position="303"/>
        <end position="312"/>
    </location>
</feature>
<evidence type="ECO:0000259" key="7">
    <source>
        <dbReference type="PROSITE" id="PS50014"/>
    </source>
</evidence>
<evidence type="ECO:0000256" key="2">
    <source>
        <dbReference type="ARBA" id="ARBA00023117"/>
    </source>
</evidence>
<evidence type="ECO:0000256" key="4">
    <source>
        <dbReference type="PROSITE-ProRule" id="PRU00035"/>
    </source>
</evidence>
<feature type="region of interest" description="Disordered" evidence="6">
    <location>
        <begin position="860"/>
        <end position="941"/>
    </location>
</feature>
<feature type="compositionally biased region" description="Polar residues" evidence="6">
    <location>
        <begin position="34"/>
        <end position="46"/>
    </location>
</feature>
<keyword evidence="10" id="KW-1185">Reference proteome</keyword>
<dbReference type="Gene3D" id="1.20.920.10">
    <property type="entry name" value="Bromodomain-like"/>
    <property type="match status" value="1"/>
</dbReference>
<dbReference type="Gene3D" id="1.20.1270.220">
    <property type="match status" value="1"/>
</dbReference>
<feature type="compositionally biased region" description="Low complexity" evidence="6">
    <location>
        <begin position="904"/>
        <end position="926"/>
    </location>
</feature>
<gene>
    <name evidence="9" type="ORF">RND81_12G216700</name>
</gene>
<feature type="compositionally biased region" description="Low complexity" evidence="6">
    <location>
        <begin position="190"/>
        <end position="214"/>
    </location>
</feature>
<dbReference type="Pfam" id="PF00439">
    <property type="entry name" value="Bromodomain"/>
    <property type="match status" value="1"/>
</dbReference>
<sequence>MASGSSGAKELSKEKHKWSDNFKVYTRRNRRNPEYNNLNSTTVGSNDKNHGEITDKIAVKINDGDENRTNRNENSVKDVPLTTDNNVEKSHGKLVEEVPRDEDVVEEAPRNEDVVEDVDRNENVVEEVSGNVSVIEEVPRNESIVDAVPKNEYVVDEVPGNENVVDEVRMNENASEEAPKNENFAEEVPSNENVAVEVPSNENVVEEVPSNENVIEASPNDESSNKEVQTTADGNTEKDHENIIEEAPDNLNSIKEGTEEVPEDGKTTEEVFDGVTNTEQVTDNDNNIDVRTRENDVEEEPDNEKNVEKAPDNENAVEEGPDNDVNIDEEEEENEVPQKSFSPKLPPVEEANSSQPQHIPSRRELVTLSDDSMSHNRVEAPLPNGHDRDENVADVAMRDERPMVTQIDDRLNISVTAAKSKAEVRDLKRKLEDELGQVRKMARKLEVKETQLNNVGFDSGRSHEAPFLGKLHFHLNGGMDNGVSSMRGPQELGSGSYGTPRPFSRLAVAVMDNSRHTVTENVHEKEKRTPKANKYYRNSEFLLGKEKLPPAEISRKTKSSGGSRKHVGGEFESGYGFDKKIFKKCNDLLQKLRNHKHGWVFNQPVDVKRLGLHDYFDIIKHPMDLGTVKTRFTNNWYKTPREFAEDVRLTFHNAMTYNPEGQDVHIMAKELLRIFEEKWPAIEADYDRKMRYGVYRDLGTPTPTSRKFYAPAHAPIHMPLPPPPLLHPPPSFHDMRNLERSQSMPVRPDSRPKSRPSVGRTPAPKKPKAKDPHKRDMTFDEKQKLSTNLQSLPSEKLDAIAQIIKKRNSAFSQHGDEIEVDIDSVDAETLWELDRFVTNYKKSLSKYKRKAELAMQARARAAAAAQAAQEAAPPAPAVVEAPREDRTDVGNVAASSHVQQERQSGNASNSSSSSSSSSDSGSSSSDSDSDSSSDSESDEDR</sequence>
<keyword evidence="3" id="KW-0804">Transcription</keyword>
<feature type="domain" description="Bromo" evidence="7">
    <location>
        <begin position="593"/>
        <end position="665"/>
    </location>
</feature>
<evidence type="ECO:0000256" key="5">
    <source>
        <dbReference type="SAM" id="Coils"/>
    </source>
</evidence>
<dbReference type="Pfam" id="PF17035">
    <property type="entry name" value="BET"/>
    <property type="match status" value="1"/>
</dbReference>
<feature type="compositionally biased region" description="Basic and acidic residues" evidence="6">
    <location>
        <begin position="86"/>
        <end position="113"/>
    </location>
</feature>
<feature type="compositionally biased region" description="Polar residues" evidence="6">
    <location>
        <begin position="275"/>
        <end position="287"/>
    </location>
</feature>
<dbReference type="PROSITE" id="PS50014">
    <property type="entry name" value="BROMODOMAIN_2"/>
    <property type="match status" value="1"/>
</dbReference>
<evidence type="ECO:0000256" key="1">
    <source>
        <dbReference type="ARBA" id="ARBA00023015"/>
    </source>
</evidence>
<dbReference type="AlphaFoldDB" id="A0AAW1HDN8"/>
<comment type="caution">
    <text evidence="9">The sequence shown here is derived from an EMBL/GenBank/DDBJ whole genome shotgun (WGS) entry which is preliminary data.</text>
</comment>
<dbReference type="PANTHER" id="PTHR45926">
    <property type="entry name" value="OSJNBA0053K19.4 PROTEIN"/>
    <property type="match status" value="1"/>
</dbReference>
<organism evidence="9 10">
    <name type="scientific">Saponaria officinalis</name>
    <name type="common">Common soapwort</name>
    <name type="synonym">Lychnis saponaria</name>
    <dbReference type="NCBI Taxonomy" id="3572"/>
    <lineage>
        <taxon>Eukaryota</taxon>
        <taxon>Viridiplantae</taxon>
        <taxon>Streptophyta</taxon>
        <taxon>Embryophyta</taxon>
        <taxon>Tracheophyta</taxon>
        <taxon>Spermatophyta</taxon>
        <taxon>Magnoliopsida</taxon>
        <taxon>eudicotyledons</taxon>
        <taxon>Gunneridae</taxon>
        <taxon>Pentapetalae</taxon>
        <taxon>Caryophyllales</taxon>
        <taxon>Caryophyllaceae</taxon>
        <taxon>Caryophylleae</taxon>
        <taxon>Saponaria</taxon>
    </lineage>
</organism>
<dbReference type="InterPro" id="IPR037377">
    <property type="entry name" value="GTE_bromo"/>
</dbReference>
<dbReference type="InterPro" id="IPR001487">
    <property type="entry name" value="Bromodomain"/>
</dbReference>
<protein>
    <recommendedName>
        <fullName evidence="11">Transcription factor GTE4</fullName>
    </recommendedName>
</protein>
<feature type="compositionally biased region" description="Basic and acidic residues" evidence="6">
    <location>
        <begin position="47"/>
        <end position="76"/>
    </location>
</feature>
<dbReference type="PRINTS" id="PR00503">
    <property type="entry name" value="BROMODOMAIN"/>
</dbReference>
<feature type="region of interest" description="Disordered" evidence="6">
    <location>
        <begin position="1"/>
        <end position="113"/>
    </location>
</feature>
<dbReference type="InterPro" id="IPR036427">
    <property type="entry name" value="Bromodomain-like_sf"/>
</dbReference>
<dbReference type="Proteomes" id="UP001443914">
    <property type="component" value="Unassembled WGS sequence"/>
</dbReference>
<dbReference type="EMBL" id="JBDFQZ010000012">
    <property type="protein sequence ID" value="KAK9674183.1"/>
    <property type="molecule type" value="Genomic_DNA"/>
</dbReference>
<evidence type="ECO:0008006" key="11">
    <source>
        <dbReference type="Google" id="ProtNLM"/>
    </source>
</evidence>
<dbReference type="SUPFAM" id="SSF47370">
    <property type="entry name" value="Bromodomain"/>
    <property type="match status" value="1"/>
</dbReference>
<reference evidence="9 10" key="1">
    <citation type="submission" date="2024-03" db="EMBL/GenBank/DDBJ databases">
        <title>WGS assembly of Saponaria officinalis var. Norfolk2.</title>
        <authorList>
            <person name="Jenkins J."/>
            <person name="Shu S."/>
            <person name="Grimwood J."/>
            <person name="Barry K."/>
            <person name="Goodstein D."/>
            <person name="Schmutz J."/>
            <person name="Leebens-Mack J."/>
            <person name="Osbourn A."/>
        </authorList>
    </citation>
    <scope>NUCLEOTIDE SEQUENCE [LARGE SCALE GENOMIC DNA]</scope>
    <source>
        <strain evidence="10">cv. Norfolk2</strain>
        <strain evidence="9">JIC</strain>
        <tissue evidence="9">Leaf</tissue>
    </source>
</reference>
<evidence type="ECO:0000256" key="3">
    <source>
        <dbReference type="ARBA" id="ARBA00023163"/>
    </source>
</evidence>
<feature type="compositionally biased region" description="Low complexity" evidence="6">
    <location>
        <begin position="860"/>
        <end position="880"/>
    </location>
</feature>
<feature type="compositionally biased region" description="Polar residues" evidence="6">
    <location>
        <begin position="893"/>
        <end position="903"/>
    </location>
</feature>
<dbReference type="EMBL" id="JBDFQZ010000012">
    <property type="protein sequence ID" value="KAK9674184.1"/>
    <property type="molecule type" value="Genomic_DNA"/>
</dbReference>
<keyword evidence="1" id="KW-0805">Transcription regulation</keyword>
<proteinExistence type="predicted"/>
<feature type="domain" description="NET" evidence="8">
    <location>
        <begin position="767"/>
        <end position="848"/>
    </location>
</feature>
<keyword evidence="2 4" id="KW-0103">Bromodomain</keyword>
<feature type="compositionally biased region" description="Basic and acidic residues" evidence="6">
    <location>
        <begin position="769"/>
        <end position="778"/>
    </location>
</feature>
<evidence type="ECO:0000256" key="6">
    <source>
        <dbReference type="SAM" id="MobiDB-lite"/>
    </source>
</evidence>
<accession>A0AAW1HDN8</accession>
<feature type="coiled-coil region" evidence="5">
    <location>
        <begin position="417"/>
        <end position="448"/>
    </location>
</feature>
<dbReference type="PROSITE" id="PS51525">
    <property type="entry name" value="NET"/>
    <property type="match status" value="1"/>
</dbReference>
<evidence type="ECO:0000313" key="10">
    <source>
        <dbReference type="Proteomes" id="UP001443914"/>
    </source>
</evidence>
<feature type="compositionally biased region" description="Basic and acidic residues" evidence="6">
    <location>
        <begin position="10"/>
        <end position="20"/>
    </location>
</feature>
<dbReference type="InterPro" id="IPR038336">
    <property type="entry name" value="NET_sf"/>
</dbReference>
<dbReference type="EMBL" id="JBDFQZ010000012">
    <property type="protein sequence ID" value="KAK9674181.1"/>
    <property type="molecule type" value="Genomic_DNA"/>
</dbReference>
<dbReference type="InterPro" id="IPR027353">
    <property type="entry name" value="NET_dom"/>
</dbReference>
<evidence type="ECO:0000313" key="9">
    <source>
        <dbReference type="EMBL" id="KAK9674183.1"/>
    </source>
</evidence>